<gene>
    <name evidence="1" type="ORF">H9810_02655</name>
</gene>
<proteinExistence type="predicted"/>
<reference evidence="1" key="1">
    <citation type="journal article" date="2021" name="PeerJ">
        <title>Extensive microbial diversity within the chicken gut microbiome revealed by metagenomics and culture.</title>
        <authorList>
            <person name="Gilroy R."/>
            <person name="Ravi A."/>
            <person name="Getino M."/>
            <person name="Pursley I."/>
            <person name="Horton D.L."/>
            <person name="Alikhan N.F."/>
            <person name="Baker D."/>
            <person name="Gharbi K."/>
            <person name="Hall N."/>
            <person name="Watson M."/>
            <person name="Adriaenssens E.M."/>
            <person name="Foster-Nyarko E."/>
            <person name="Jarju S."/>
            <person name="Secka A."/>
            <person name="Antonio M."/>
            <person name="Oren A."/>
            <person name="Chaudhuri R.R."/>
            <person name="La Ragione R."/>
            <person name="Hildebrand F."/>
            <person name="Pallen M.J."/>
        </authorList>
    </citation>
    <scope>NUCLEOTIDE SEQUENCE</scope>
    <source>
        <strain evidence="1">3436</strain>
    </source>
</reference>
<dbReference type="EMBL" id="DXBO01000031">
    <property type="protein sequence ID" value="HIZ47606.1"/>
    <property type="molecule type" value="Genomic_DNA"/>
</dbReference>
<accession>A0A9D2F277</accession>
<comment type="caution">
    <text evidence="1">The sequence shown here is derived from an EMBL/GenBank/DDBJ whole genome shotgun (WGS) entry which is preliminary data.</text>
</comment>
<name>A0A9D2F277_9FIRM</name>
<dbReference type="Proteomes" id="UP000824031">
    <property type="component" value="Unassembled WGS sequence"/>
</dbReference>
<protein>
    <submittedName>
        <fullName evidence="1">Uncharacterized protein</fullName>
    </submittedName>
</protein>
<evidence type="ECO:0000313" key="1">
    <source>
        <dbReference type="EMBL" id="HIZ47606.1"/>
    </source>
</evidence>
<reference evidence="1" key="2">
    <citation type="submission" date="2021-04" db="EMBL/GenBank/DDBJ databases">
        <authorList>
            <person name="Gilroy R."/>
        </authorList>
    </citation>
    <scope>NUCLEOTIDE SEQUENCE</scope>
    <source>
        <strain evidence="1">3436</strain>
    </source>
</reference>
<evidence type="ECO:0000313" key="2">
    <source>
        <dbReference type="Proteomes" id="UP000824031"/>
    </source>
</evidence>
<sequence>MNYDEITAAFQYARPDADLLLHETVEAILNDHWCDRIKLDKIRCAYAAAAAGQAARAAEFHKKHGGIKGMKMFEKDGSLILAWKAGSGVMIHGRGHTADTLLALASGIKEVIERTVPPESRLDCAKNLTELLMEMMQMPVTKIDIGAMKGGANDD</sequence>
<dbReference type="AlphaFoldDB" id="A0A9D2F277"/>
<organism evidence="1 2">
    <name type="scientific">Candidatus Gemmiger excrementavium</name>
    <dbReference type="NCBI Taxonomy" id="2838608"/>
    <lineage>
        <taxon>Bacteria</taxon>
        <taxon>Bacillati</taxon>
        <taxon>Bacillota</taxon>
        <taxon>Clostridia</taxon>
        <taxon>Eubacteriales</taxon>
        <taxon>Gemmiger</taxon>
    </lineage>
</organism>